<evidence type="ECO:0000259" key="3">
    <source>
        <dbReference type="Pfam" id="PF02770"/>
    </source>
</evidence>
<evidence type="ECO:0000256" key="2">
    <source>
        <dbReference type="ARBA" id="ARBA00023002"/>
    </source>
</evidence>
<evidence type="ECO:0000256" key="1">
    <source>
        <dbReference type="ARBA" id="ARBA00022630"/>
    </source>
</evidence>
<dbReference type="SUPFAM" id="SSF47203">
    <property type="entry name" value="Acyl-CoA dehydrogenase C-terminal domain-like"/>
    <property type="match status" value="1"/>
</dbReference>
<name>A0A0M0L927_9BACI</name>
<dbReference type="Proteomes" id="UP000037558">
    <property type="component" value="Unassembled WGS sequence"/>
</dbReference>
<reference evidence="7" key="1">
    <citation type="submission" date="2015-08" db="EMBL/GenBank/DDBJ databases">
        <title>Fjat-14210 dsm16467.</title>
        <authorList>
            <person name="Liu B."/>
            <person name="Wang J."/>
            <person name="Zhu Y."/>
            <person name="Liu G."/>
            <person name="Chen Q."/>
            <person name="Chen Z."/>
            <person name="Lan J."/>
            <person name="Che J."/>
            <person name="Ge C."/>
            <person name="Shi H."/>
            <person name="Pan Z."/>
            <person name="Liu X."/>
        </authorList>
    </citation>
    <scope>NUCLEOTIDE SEQUENCE [LARGE SCALE GENOMIC DNA]</scope>
    <source>
        <strain evidence="7">DSM 16467</strain>
    </source>
</reference>
<dbReference type="InterPro" id="IPR009100">
    <property type="entry name" value="AcylCoA_DH/oxidase_NM_dom_sf"/>
</dbReference>
<dbReference type="InterPro" id="IPR013786">
    <property type="entry name" value="AcylCoA_DH/ox_N"/>
</dbReference>
<dbReference type="PATRIC" id="fig|284581.3.peg.4588"/>
<dbReference type="InterPro" id="IPR036250">
    <property type="entry name" value="AcylCo_DH-like_C"/>
</dbReference>
<dbReference type="Pfam" id="PF08028">
    <property type="entry name" value="Acyl-CoA_dh_2"/>
    <property type="match status" value="1"/>
</dbReference>
<dbReference type="GO" id="GO:0003995">
    <property type="term" value="F:acyl-CoA dehydrogenase activity"/>
    <property type="evidence" value="ECO:0007669"/>
    <property type="project" value="TreeGrafter"/>
</dbReference>
<gene>
    <name evidence="6" type="ORF">AMD01_05945</name>
</gene>
<dbReference type="STRING" id="284581.AMD01_05945"/>
<feature type="domain" description="Acyl-CoA dehydrogenase/oxidase N-terminal" evidence="4">
    <location>
        <begin position="9"/>
        <end position="97"/>
    </location>
</feature>
<organism evidence="6 7">
    <name type="scientific">Priestia koreensis</name>
    <dbReference type="NCBI Taxonomy" id="284581"/>
    <lineage>
        <taxon>Bacteria</taxon>
        <taxon>Bacillati</taxon>
        <taxon>Bacillota</taxon>
        <taxon>Bacilli</taxon>
        <taxon>Bacillales</taxon>
        <taxon>Bacillaceae</taxon>
        <taxon>Priestia</taxon>
    </lineage>
</organism>
<evidence type="ECO:0000259" key="5">
    <source>
        <dbReference type="Pfam" id="PF08028"/>
    </source>
</evidence>
<dbReference type="CDD" id="cd00567">
    <property type="entry name" value="ACAD"/>
    <property type="match status" value="1"/>
</dbReference>
<dbReference type="AlphaFoldDB" id="A0A0M0L927"/>
<dbReference type="PANTHER" id="PTHR43884">
    <property type="entry name" value="ACYL-COA DEHYDROGENASE"/>
    <property type="match status" value="1"/>
</dbReference>
<keyword evidence="2" id="KW-0560">Oxidoreductase</keyword>
<dbReference type="InterPro" id="IPR006091">
    <property type="entry name" value="Acyl-CoA_Oxase/DH_mid-dom"/>
</dbReference>
<accession>A0A0M0L927</accession>
<dbReference type="PANTHER" id="PTHR43884:SF25">
    <property type="entry name" value="ACYL-COA DEHYDROGENASE YDBM-RELATED"/>
    <property type="match status" value="1"/>
</dbReference>
<dbReference type="InterPro" id="IPR013107">
    <property type="entry name" value="Acyl-CoA_DH_C"/>
</dbReference>
<dbReference type="OrthoDB" id="9785203at2"/>
<dbReference type="SUPFAM" id="SSF56645">
    <property type="entry name" value="Acyl-CoA dehydrogenase NM domain-like"/>
    <property type="match status" value="1"/>
</dbReference>
<dbReference type="InterPro" id="IPR046373">
    <property type="entry name" value="Acyl-CoA_Oxase/DH_mid-dom_sf"/>
</dbReference>
<dbReference type="GO" id="GO:0050660">
    <property type="term" value="F:flavin adenine dinucleotide binding"/>
    <property type="evidence" value="ECO:0007669"/>
    <property type="project" value="InterPro"/>
</dbReference>
<dbReference type="PIRSF" id="PIRSF016578">
    <property type="entry name" value="HsaA"/>
    <property type="match status" value="1"/>
</dbReference>
<feature type="domain" description="Acyl-CoA oxidase/dehydrogenase middle" evidence="3">
    <location>
        <begin position="124"/>
        <end position="217"/>
    </location>
</feature>
<dbReference type="Gene3D" id="1.20.140.10">
    <property type="entry name" value="Butyryl-CoA Dehydrogenase, subunit A, domain 3"/>
    <property type="match status" value="1"/>
</dbReference>
<proteinExistence type="predicted"/>
<feature type="domain" description="Acyl-CoA dehydrogenase C-terminal" evidence="5">
    <location>
        <begin position="245"/>
        <end position="361"/>
    </location>
</feature>
<evidence type="ECO:0000259" key="4">
    <source>
        <dbReference type="Pfam" id="PF02771"/>
    </source>
</evidence>
<comment type="caution">
    <text evidence="6">The sequence shown here is derived from an EMBL/GenBank/DDBJ whole genome shotgun (WGS) entry which is preliminary data.</text>
</comment>
<evidence type="ECO:0000313" key="7">
    <source>
        <dbReference type="Proteomes" id="UP000037558"/>
    </source>
</evidence>
<dbReference type="Pfam" id="PF02771">
    <property type="entry name" value="Acyl-CoA_dh_N"/>
    <property type="match status" value="1"/>
</dbReference>
<dbReference type="Gene3D" id="2.40.110.10">
    <property type="entry name" value="Butyryl-CoA Dehydrogenase, subunit A, domain 2"/>
    <property type="match status" value="1"/>
</dbReference>
<sequence>MSMSFVKNERQQRIYDQLNQFIPQFRKRAPLHDEEGSFPFDNIEDLKSMGYPTFTLPAEYGGKELSLYEFVLFQEQIARGDGATALSIGWHVGITMDLAEKRPWSDEMLDFLFKEISKGALINTAATEPKTGSPTRGGKPETTARKTADGWVINGHKTFTSMSVALDYIFVTATIDETEEVGQFIIPKDAKGVSIEETWDLIGMRGTASHDLILEDVEIPSHYLTQVLSAPQKKKPSGWLLHIPACYMGIALAARDYAVQFANDYSPNSLPGPIRELPTIQQAIGEIELELLNARHFMYSVAQKWDESSDRTQLGAELGAAKHVVTNTAVRVVDRAMRIVGAKSLQQSNPMQRYYRDVRAGLHNPPMDDMTIANLAANAFKELEDDQ</sequence>
<dbReference type="Gene3D" id="1.10.540.10">
    <property type="entry name" value="Acyl-CoA dehydrogenase/oxidase, N-terminal domain"/>
    <property type="match status" value="1"/>
</dbReference>
<keyword evidence="1" id="KW-0285">Flavoprotein</keyword>
<dbReference type="EMBL" id="LILC01000007">
    <property type="protein sequence ID" value="KOO47580.1"/>
    <property type="molecule type" value="Genomic_DNA"/>
</dbReference>
<dbReference type="InterPro" id="IPR037069">
    <property type="entry name" value="AcylCoA_DH/ox_N_sf"/>
</dbReference>
<dbReference type="Pfam" id="PF02770">
    <property type="entry name" value="Acyl-CoA_dh_M"/>
    <property type="match status" value="1"/>
</dbReference>
<evidence type="ECO:0000313" key="6">
    <source>
        <dbReference type="EMBL" id="KOO47580.1"/>
    </source>
</evidence>
<keyword evidence="7" id="KW-1185">Reference proteome</keyword>
<protein>
    <submittedName>
        <fullName evidence="6">Acyl-CoA dehydrogenase</fullName>
    </submittedName>
</protein>
<dbReference type="RefSeq" id="WP_053400487.1">
    <property type="nucleotide sequence ID" value="NZ_JBBCZF010000001.1"/>
</dbReference>
<dbReference type="FunFam" id="2.40.110.10:FF:000020">
    <property type="entry name" value="Putative acyl-CoA dehydrogenase YdbM"/>
    <property type="match status" value="1"/>
</dbReference>